<evidence type="ECO:0000313" key="2">
    <source>
        <dbReference type="Proteomes" id="UP000092993"/>
    </source>
</evidence>
<accession>A0A1C7MMM3</accession>
<comment type="caution">
    <text evidence="1">The sequence shown here is derived from an EMBL/GenBank/DDBJ whole genome shotgun (WGS) entry which is preliminary data.</text>
</comment>
<reference evidence="1 2" key="1">
    <citation type="submission" date="2016-03" db="EMBL/GenBank/DDBJ databases">
        <title>Whole genome sequencing of Grifola frondosa 9006-11.</title>
        <authorList>
            <person name="Min B."/>
            <person name="Park H."/>
            <person name="Kim J.-G."/>
            <person name="Cho H."/>
            <person name="Oh Y.-L."/>
            <person name="Kong W.-S."/>
            <person name="Choi I.-G."/>
        </authorList>
    </citation>
    <scope>NUCLEOTIDE SEQUENCE [LARGE SCALE GENOMIC DNA]</scope>
    <source>
        <strain evidence="1 2">9006-11</strain>
    </source>
</reference>
<gene>
    <name evidence="1" type="ORF">A0H81_01731</name>
</gene>
<dbReference type="Proteomes" id="UP000092993">
    <property type="component" value="Unassembled WGS sequence"/>
</dbReference>
<keyword evidence="2" id="KW-1185">Reference proteome</keyword>
<dbReference type="AlphaFoldDB" id="A0A1C7MMM3"/>
<organism evidence="1 2">
    <name type="scientific">Grifola frondosa</name>
    <name type="common">Maitake</name>
    <name type="synonym">Polyporus frondosus</name>
    <dbReference type="NCBI Taxonomy" id="5627"/>
    <lineage>
        <taxon>Eukaryota</taxon>
        <taxon>Fungi</taxon>
        <taxon>Dikarya</taxon>
        <taxon>Basidiomycota</taxon>
        <taxon>Agaricomycotina</taxon>
        <taxon>Agaricomycetes</taxon>
        <taxon>Polyporales</taxon>
        <taxon>Grifolaceae</taxon>
        <taxon>Grifola</taxon>
    </lineage>
</organism>
<protein>
    <submittedName>
        <fullName evidence="1">Uncharacterized protein</fullName>
    </submittedName>
</protein>
<sequence length="70" mass="8150">MKMSLFKQRNQMSHSVIAILQRTYKTLDDDQVYSAPTIMILAQSSCVKTADYPWAIYTFALHTLYSRQTE</sequence>
<evidence type="ECO:0000313" key="1">
    <source>
        <dbReference type="EMBL" id="OBZ78103.1"/>
    </source>
</evidence>
<proteinExistence type="predicted"/>
<dbReference type="EMBL" id="LUGG01000002">
    <property type="protein sequence ID" value="OBZ78103.1"/>
    <property type="molecule type" value="Genomic_DNA"/>
</dbReference>
<name>A0A1C7MMM3_GRIFR</name>